<evidence type="ECO:0000313" key="1">
    <source>
        <dbReference type="EMBL" id="AFQ96396.1"/>
    </source>
</evidence>
<reference evidence="1 2" key="1">
    <citation type="journal article" date="2013" name="Virol. J.">
        <title>Genome sequence and analysis of a broad-host range lytic bacteriophage that infects the Bacillus cereus group.</title>
        <authorList>
            <person name="El-Arabi T.F."/>
            <person name="Griffiths M.W."/>
            <person name="She Y.M."/>
            <person name="Villegas A."/>
            <person name="Lingohr E.J."/>
            <person name="Kropinski A.M."/>
        </authorList>
    </citation>
    <scope>NUCLEOTIDE SEQUENCE [LARGE SCALE GENOMIC DNA]</scope>
</reference>
<name>M4HNM8_9CAUD</name>
<dbReference type="RefSeq" id="YP_007676986.1">
    <property type="nucleotide sequence ID" value="NC_020873.1"/>
</dbReference>
<protein>
    <submittedName>
        <fullName evidence="1">Uncharacterized protein</fullName>
    </submittedName>
</protein>
<evidence type="ECO:0000313" key="2">
    <source>
        <dbReference type="Proteomes" id="UP000011865"/>
    </source>
</evidence>
<sequence>MTKSIENLFEVATRTKMLFPFRGMINVIDLWDLTPNQLDLVFKSLNAQFKQASEESLLKVKTPADKVVEVQIEIVKYIVSVKVAEQEARLQAQARKEEKQKLLSILATKEDEELQGKSAEEIRAMIADLDK</sequence>
<organism evidence="1 2">
    <name type="scientific">Bacillus phage vB_BceM_Bc431v3</name>
    <dbReference type="NCBI Taxonomy" id="1195072"/>
    <lineage>
        <taxon>Viruses</taxon>
        <taxon>Duplodnaviria</taxon>
        <taxon>Heunggongvirae</taxon>
        <taxon>Uroviricota</taxon>
        <taxon>Caudoviricetes</taxon>
        <taxon>Herelleviridae</taxon>
        <taxon>Bastillevirinae</taxon>
        <taxon>Caeruleovirus</taxon>
        <taxon>Caeruleovirus Bc431</taxon>
    </lineage>
</organism>
<dbReference type="KEGG" id="vg:15041845"/>
<dbReference type="EMBL" id="JX094431">
    <property type="protein sequence ID" value="AFQ96396.1"/>
    <property type="molecule type" value="Genomic_DNA"/>
</dbReference>
<dbReference type="OrthoDB" id="22359at10239"/>
<gene>
    <name evidence="1" type="primary">orf086</name>
</gene>
<accession>M4HNM8</accession>
<proteinExistence type="predicted"/>
<dbReference type="GeneID" id="15041845"/>
<keyword evidence="2" id="KW-1185">Reference proteome</keyword>
<dbReference type="Proteomes" id="UP000011865">
    <property type="component" value="Segment"/>
</dbReference>